<feature type="compositionally biased region" description="Basic and acidic residues" evidence="1">
    <location>
        <begin position="13"/>
        <end position="32"/>
    </location>
</feature>
<dbReference type="EMBL" id="CP039355">
    <property type="protein sequence ID" value="QCE16189.1"/>
    <property type="molecule type" value="Genomic_DNA"/>
</dbReference>
<feature type="domain" description="CUE" evidence="2">
    <location>
        <begin position="136"/>
        <end position="179"/>
    </location>
</feature>
<feature type="compositionally biased region" description="Basic and acidic residues" evidence="1">
    <location>
        <begin position="43"/>
        <end position="82"/>
    </location>
</feature>
<dbReference type="AlphaFoldDB" id="A0A4D6NUL1"/>
<dbReference type="Gramene" id="Vigun09g204100.2.v1.2">
    <property type="protein sequence ID" value="Vigun09g204100.2.v1.2"/>
    <property type="gene ID" value="Vigun09g204100.v1.2"/>
</dbReference>
<evidence type="ECO:0000313" key="3">
    <source>
        <dbReference type="EMBL" id="QCE16189.1"/>
    </source>
</evidence>
<dbReference type="InterPro" id="IPR038981">
    <property type="entry name" value="CID5/CID6"/>
</dbReference>
<evidence type="ECO:0000313" key="4">
    <source>
        <dbReference type="Proteomes" id="UP000501690"/>
    </source>
</evidence>
<dbReference type="PANTHER" id="PTHR37252:SF3">
    <property type="entry name" value="POLYADENYLATE-BINDING PROTEIN-INTERACTING PROTEIN 6"/>
    <property type="match status" value="1"/>
</dbReference>
<feature type="region of interest" description="Disordered" evidence="1">
    <location>
        <begin position="1"/>
        <end position="102"/>
    </location>
</feature>
<feature type="region of interest" description="Disordered" evidence="1">
    <location>
        <begin position="180"/>
        <end position="205"/>
    </location>
</feature>
<evidence type="ECO:0000256" key="1">
    <source>
        <dbReference type="SAM" id="MobiDB-lite"/>
    </source>
</evidence>
<reference evidence="3 4" key="1">
    <citation type="submission" date="2019-04" db="EMBL/GenBank/DDBJ databases">
        <title>An improved genome assembly and genetic linkage map for asparagus bean, Vigna unguiculata ssp. sesquipedialis.</title>
        <authorList>
            <person name="Xia Q."/>
            <person name="Zhang R."/>
            <person name="Dong Y."/>
        </authorList>
    </citation>
    <scope>NUCLEOTIDE SEQUENCE [LARGE SCALE GENOMIC DNA]</scope>
    <source>
        <tissue evidence="3">Leaf</tissue>
    </source>
</reference>
<protein>
    <submittedName>
        <fullName evidence="3">Ubiquitin system component Cue</fullName>
    </submittedName>
</protein>
<gene>
    <name evidence="3" type="ORF">DEO72_LG11g3202</name>
</gene>
<organism evidence="3 4">
    <name type="scientific">Vigna unguiculata</name>
    <name type="common">Cowpea</name>
    <dbReference type="NCBI Taxonomy" id="3917"/>
    <lineage>
        <taxon>Eukaryota</taxon>
        <taxon>Viridiplantae</taxon>
        <taxon>Streptophyta</taxon>
        <taxon>Embryophyta</taxon>
        <taxon>Tracheophyta</taxon>
        <taxon>Spermatophyta</taxon>
        <taxon>Magnoliopsida</taxon>
        <taxon>eudicotyledons</taxon>
        <taxon>Gunneridae</taxon>
        <taxon>Pentapetalae</taxon>
        <taxon>rosids</taxon>
        <taxon>fabids</taxon>
        <taxon>Fabales</taxon>
        <taxon>Fabaceae</taxon>
        <taxon>Papilionoideae</taxon>
        <taxon>50 kb inversion clade</taxon>
        <taxon>NPAAA clade</taxon>
        <taxon>indigoferoid/millettioid clade</taxon>
        <taxon>Phaseoleae</taxon>
        <taxon>Vigna</taxon>
    </lineage>
</organism>
<keyword evidence="4" id="KW-1185">Reference proteome</keyword>
<evidence type="ECO:0000259" key="2">
    <source>
        <dbReference type="PROSITE" id="PS51140"/>
    </source>
</evidence>
<dbReference type="GO" id="GO:0043130">
    <property type="term" value="F:ubiquitin binding"/>
    <property type="evidence" value="ECO:0007669"/>
    <property type="project" value="InterPro"/>
</dbReference>
<feature type="compositionally biased region" description="Basic residues" evidence="1">
    <location>
        <begin position="83"/>
        <end position="94"/>
    </location>
</feature>
<name>A0A4D6NUL1_VIGUN</name>
<dbReference type="PROSITE" id="PS51140">
    <property type="entry name" value="CUE"/>
    <property type="match status" value="1"/>
</dbReference>
<dbReference type="OrthoDB" id="1436104at2759"/>
<proteinExistence type="predicted"/>
<dbReference type="Proteomes" id="UP000501690">
    <property type="component" value="Linkage Group LG11"/>
</dbReference>
<dbReference type="PANTHER" id="PTHR37252">
    <property type="entry name" value="POLYADENYLATE-BINDING PROTEIN-INTERACTING PROTEIN 6"/>
    <property type="match status" value="1"/>
</dbReference>
<dbReference type="InterPro" id="IPR003892">
    <property type="entry name" value="CUE"/>
</dbReference>
<sequence length="205" mass="23760">MSGKPNLNVPVSRTHEELDHKNHEEEGSKNPEEGSENQVEEGSNIREEENPKSREEYSKNLEEKDSKNHEEEHSKKHKESPSKKKGKKDMKKKPKPEIDETLIQMRVRKLTESLRQGEIERAEWVSSQMTKLLEEEAEVDIEYLKRSFPDISRESLRDIYNFNCGDLEDAMDMLSMLESNEMPDMDNPVAADDASTSPKEKEAEK</sequence>
<accession>A0A4D6NUL1</accession>